<reference evidence="3" key="2">
    <citation type="submission" date="2015-01" db="EMBL/GenBank/DDBJ databases">
        <title>Evolutionary Origins and Diversification of the Mycorrhizal Mutualists.</title>
        <authorList>
            <consortium name="DOE Joint Genome Institute"/>
            <consortium name="Mycorrhizal Genomics Consortium"/>
            <person name="Kohler A."/>
            <person name="Kuo A."/>
            <person name="Nagy L.G."/>
            <person name="Floudas D."/>
            <person name="Copeland A."/>
            <person name="Barry K.W."/>
            <person name="Cichocki N."/>
            <person name="Veneault-Fourrey C."/>
            <person name="LaButti K."/>
            <person name="Lindquist E.A."/>
            <person name="Lipzen A."/>
            <person name="Lundell T."/>
            <person name="Morin E."/>
            <person name="Murat C."/>
            <person name="Riley R."/>
            <person name="Ohm R."/>
            <person name="Sun H."/>
            <person name="Tunlid A."/>
            <person name="Henrissat B."/>
            <person name="Grigoriev I.V."/>
            <person name="Hibbett D.S."/>
            <person name="Martin F."/>
        </authorList>
    </citation>
    <scope>NUCLEOTIDE SEQUENCE [LARGE SCALE GENOMIC DNA]</scope>
    <source>
        <strain evidence="3">MAFF 305830</strain>
    </source>
</reference>
<dbReference type="InterPro" id="IPR011990">
    <property type="entry name" value="TPR-like_helical_dom_sf"/>
</dbReference>
<dbReference type="SUPFAM" id="SSF48452">
    <property type="entry name" value="TPR-like"/>
    <property type="match status" value="2"/>
</dbReference>
<sequence>MEAATHTAQETEETAENLQRRLETLDIYFRFSVERIIGKEYVNLETHFETITAHTRKYLTGDIIDGSFDSYMKVSHQTSAISLDRILWSRVGDLKSSHELPPLTAFFIMRAGPMKEITTALARTPQDGPAMAIVTGLGGAGKTQISLKYAYENEDSYDHILFVDTSSTESLEKTAIARIKSIDRQLHPLDWDEARDLLENPTGNLTRNWLMIMDNADDAQLDLRDYIPRCEHGCVLITGRNVALGNLDPDGHVLLDVMSRAEAIEALLSAALGPIISTSLKASRLQQPVSTPRTDKDYECAALIVEELGYLPLAVIQAACYIKQHKCLHDYLALLKTSRSSILRWPASVQHDKLKYAHSTYAAFDTTLGALSPRALQLLGIISFVHFSDFPRSLIAVAASTGFGYQYYDLLPRDAEYQSTISLLHDIFCPRKRWDQVELDILLEELQNYSLVTLVLVSGVITLRFHPLLHGWANDRLSNSERGSFRAAAIRLIACGTNKDDIHLRSLLSPHMERFSLTTEDLHVNDRAALAEVLISNGQTSKVLTIWQEIYAIMEAAHGKEDIRTTRAALELANAYGNQNDWDQMISMEREVVRIRASLLGSDHLETLQAMANLARSCKMEDELVKDAEDLELRILRVRKEVLGPNHRDIADALCDLATTRMQQGSYDEAQSLLTEASTMLTALLGKTHVATIKAMRQRAKCYKRSGDRSKEIQLKKEIFSLIRTTHGDAHTNTLRAMAKVAKVYHEQGQYQESEKMWRRIADGNREILGSQHEETLTALQWLAHSLFGLERFSESAALYKEVATAKQAILGAQHAEALDAMEWVADAYLWQEHYIEAEQLARKIIAERQATDSENQSPPLEALDILVHSTYQQGRLEEAKELWTKVVKLKGDLLGEDHEHTLGALCWLGIVNNDLGQCAEAEACFKAVLTGRRKTVGNQHMQTVEVLDQLVHVVYNGDKYAEAEELWREIVMVKRNLHGEQHEETLGAMFWLGFALEGQEKYAETEAIWREVAAIRRVAFGEHHSSTLDALFWLGYLFQKQGRYSESESMLKEVVATRQATLGDQHEDTLNAKEFLAQTQQAMADSSQKQGGSLGGR</sequence>
<dbReference type="InterPro" id="IPR053137">
    <property type="entry name" value="NLR-like"/>
</dbReference>
<dbReference type="Pfam" id="PF13424">
    <property type="entry name" value="TPR_12"/>
    <property type="match status" value="3"/>
</dbReference>
<dbReference type="Gene3D" id="1.25.40.10">
    <property type="entry name" value="Tetratricopeptide repeat domain"/>
    <property type="match status" value="4"/>
</dbReference>
<dbReference type="SMART" id="SM00028">
    <property type="entry name" value="TPR"/>
    <property type="match status" value="6"/>
</dbReference>
<gene>
    <name evidence="2" type="ORF">M408DRAFT_11343</name>
</gene>
<dbReference type="Pfam" id="PF13374">
    <property type="entry name" value="TPR_10"/>
    <property type="match status" value="3"/>
</dbReference>
<dbReference type="STRING" id="933852.A0A0C3AGI2"/>
<dbReference type="EMBL" id="KN824332">
    <property type="protein sequence ID" value="KIM23755.1"/>
    <property type="molecule type" value="Genomic_DNA"/>
</dbReference>
<dbReference type="OrthoDB" id="1658288at2759"/>
<proteinExistence type="predicted"/>
<keyword evidence="3" id="KW-1185">Reference proteome</keyword>
<feature type="coiled-coil region" evidence="1">
    <location>
        <begin position="1"/>
        <end position="28"/>
    </location>
</feature>
<dbReference type="HOGENOM" id="CLU_000288_125_8_1"/>
<evidence type="ECO:0000313" key="3">
    <source>
        <dbReference type="Proteomes" id="UP000054097"/>
    </source>
</evidence>
<dbReference type="InterPro" id="IPR027417">
    <property type="entry name" value="P-loop_NTPase"/>
</dbReference>
<dbReference type="PANTHER" id="PTHR46082:SF6">
    <property type="entry name" value="AAA+ ATPASE DOMAIN-CONTAINING PROTEIN-RELATED"/>
    <property type="match status" value="1"/>
</dbReference>
<evidence type="ECO:0000256" key="1">
    <source>
        <dbReference type="SAM" id="Coils"/>
    </source>
</evidence>
<dbReference type="SUPFAM" id="SSF52540">
    <property type="entry name" value="P-loop containing nucleoside triphosphate hydrolases"/>
    <property type="match status" value="1"/>
</dbReference>
<reference evidence="2 3" key="1">
    <citation type="submission" date="2014-04" db="EMBL/GenBank/DDBJ databases">
        <authorList>
            <consortium name="DOE Joint Genome Institute"/>
            <person name="Kuo A."/>
            <person name="Zuccaro A."/>
            <person name="Kohler A."/>
            <person name="Nagy L.G."/>
            <person name="Floudas D."/>
            <person name="Copeland A."/>
            <person name="Barry K.W."/>
            <person name="Cichocki N."/>
            <person name="Veneault-Fourrey C."/>
            <person name="LaButti K."/>
            <person name="Lindquist E.A."/>
            <person name="Lipzen A."/>
            <person name="Lundell T."/>
            <person name="Morin E."/>
            <person name="Murat C."/>
            <person name="Sun H."/>
            <person name="Tunlid A."/>
            <person name="Henrissat B."/>
            <person name="Grigoriev I.V."/>
            <person name="Hibbett D.S."/>
            <person name="Martin F."/>
            <person name="Nordberg H.P."/>
            <person name="Cantor M.N."/>
            <person name="Hua S.X."/>
        </authorList>
    </citation>
    <scope>NUCLEOTIDE SEQUENCE [LARGE SCALE GENOMIC DNA]</scope>
    <source>
        <strain evidence="2 3">MAFF 305830</strain>
    </source>
</reference>
<evidence type="ECO:0008006" key="4">
    <source>
        <dbReference type="Google" id="ProtNLM"/>
    </source>
</evidence>
<name>A0A0C3AGI2_SERVB</name>
<organism evidence="2 3">
    <name type="scientific">Serendipita vermifera MAFF 305830</name>
    <dbReference type="NCBI Taxonomy" id="933852"/>
    <lineage>
        <taxon>Eukaryota</taxon>
        <taxon>Fungi</taxon>
        <taxon>Dikarya</taxon>
        <taxon>Basidiomycota</taxon>
        <taxon>Agaricomycotina</taxon>
        <taxon>Agaricomycetes</taxon>
        <taxon>Sebacinales</taxon>
        <taxon>Serendipitaceae</taxon>
        <taxon>Serendipita</taxon>
    </lineage>
</organism>
<keyword evidence="1" id="KW-0175">Coiled coil</keyword>
<accession>A0A0C3AGI2</accession>
<evidence type="ECO:0000313" key="2">
    <source>
        <dbReference type="EMBL" id="KIM23755.1"/>
    </source>
</evidence>
<dbReference type="Gene3D" id="3.40.50.300">
    <property type="entry name" value="P-loop containing nucleotide triphosphate hydrolases"/>
    <property type="match status" value="1"/>
</dbReference>
<dbReference type="PANTHER" id="PTHR46082">
    <property type="entry name" value="ATP/GTP-BINDING PROTEIN-RELATED"/>
    <property type="match status" value="1"/>
</dbReference>
<dbReference type="InterPro" id="IPR019734">
    <property type="entry name" value="TPR_rpt"/>
</dbReference>
<protein>
    <recommendedName>
        <fullName evidence="4">NB-ARC domain-containing protein</fullName>
    </recommendedName>
</protein>
<dbReference type="AlphaFoldDB" id="A0A0C3AGI2"/>
<dbReference type="Proteomes" id="UP000054097">
    <property type="component" value="Unassembled WGS sequence"/>
</dbReference>